<proteinExistence type="predicted"/>
<organism evidence="1 2">
    <name type="scientific">Enterobacter agglomerans</name>
    <name type="common">Erwinia herbicola</name>
    <name type="synonym">Pantoea agglomerans</name>
    <dbReference type="NCBI Taxonomy" id="549"/>
    <lineage>
        <taxon>Bacteria</taxon>
        <taxon>Pseudomonadati</taxon>
        <taxon>Pseudomonadota</taxon>
        <taxon>Gammaproteobacteria</taxon>
        <taxon>Enterobacterales</taxon>
        <taxon>Erwiniaceae</taxon>
        <taxon>Pantoea</taxon>
        <taxon>Pantoea agglomerans group</taxon>
    </lineage>
</organism>
<accession>A0A7X2SVA7</accession>
<comment type="caution">
    <text evidence="1">The sequence shown here is derived from an EMBL/GenBank/DDBJ whole genome shotgun (WGS) entry which is preliminary data.</text>
</comment>
<evidence type="ECO:0000313" key="2">
    <source>
        <dbReference type="Proteomes" id="UP000461948"/>
    </source>
</evidence>
<dbReference type="EMBL" id="WKLC01000341">
    <property type="protein sequence ID" value="MSE15407.1"/>
    <property type="molecule type" value="Genomic_DNA"/>
</dbReference>
<gene>
    <name evidence="1" type="ORF">GKC49_09760</name>
</gene>
<evidence type="ECO:0000313" key="1">
    <source>
        <dbReference type="EMBL" id="MSE15407.1"/>
    </source>
</evidence>
<dbReference type="Pfam" id="PF10013">
    <property type="entry name" value="DUF2256"/>
    <property type="match status" value="1"/>
</dbReference>
<dbReference type="PANTHER" id="PTHR37463:SF1">
    <property type="entry name" value="DUF2256 DOMAIN-CONTAINING PROTEIN"/>
    <property type="match status" value="1"/>
</dbReference>
<dbReference type="Proteomes" id="UP000461948">
    <property type="component" value="Unassembled WGS sequence"/>
</dbReference>
<name>A0A7X2SVA7_ENTAG</name>
<sequence length="61" mass="7617">MFKGNKKSLPVRYCKTCNKPMSWRKKWERCWDEVLYCSERCRRQRTDRQVYDTEIKPEPDL</sequence>
<dbReference type="AlphaFoldDB" id="A0A7X2SVA7"/>
<dbReference type="PANTHER" id="PTHR37463">
    <property type="entry name" value="GSL3115 PROTEIN"/>
    <property type="match status" value="1"/>
</dbReference>
<protein>
    <submittedName>
        <fullName evidence="1">DUF2256 domain-containing protein</fullName>
    </submittedName>
</protein>
<dbReference type="InterPro" id="IPR017136">
    <property type="entry name" value="UCP037205"/>
</dbReference>
<reference evidence="1 2" key="1">
    <citation type="submission" date="2019-11" db="EMBL/GenBank/DDBJ databases">
        <title>Draft Genome Sequence of Plant Growth-Promoting Rhizosphere-Associated Bacteria.</title>
        <authorList>
            <person name="Vasilyev I.Y."/>
            <person name="Radchenko V."/>
            <person name="Ilnitskaya E.V."/>
        </authorList>
    </citation>
    <scope>NUCLEOTIDE SEQUENCE [LARGE SCALE GENOMIC DNA]</scope>
    <source>
        <strain evidence="1 2">VRA_MhP_f</strain>
    </source>
</reference>